<keyword evidence="1" id="KW-1133">Transmembrane helix</keyword>
<keyword evidence="1" id="KW-0472">Membrane</keyword>
<sequence length="113" mass="13793">MLFFLSVQPQWILHLIFHLPTFVHSIFRKCQPLKKFKQTQRNIFLLLFFWLFICPHKICFVLCVYLAIKTNKQTNKQTFHTYLFIYNSHAPIYFLFYFSVPPPPPLLLFFLIF</sequence>
<protein>
    <submittedName>
        <fullName evidence="2">Uncharacterized protein</fullName>
    </submittedName>
</protein>
<feature type="transmembrane region" description="Helical" evidence="1">
    <location>
        <begin position="92"/>
        <end position="112"/>
    </location>
</feature>
<keyword evidence="1" id="KW-0812">Transmembrane</keyword>
<keyword evidence="3" id="KW-1185">Reference proteome</keyword>
<comment type="caution">
    <text evidence="2">The sequence shown here is derived from an EMBL/GenBank/DDBJ whole genome shotgun (WGS) entry which is preliminary data.</text>
</comment>
<name>A0ABR3AMH2_PHYBL</name>
<proteinExistence type="predicted"/>
<evidence type="ECO:0000313" key="3">
    <source>
        <dbReference type="Proteomes" id="UP001448207"/>
    </source>
</evidence>
<evidence type="ECO:0000313" key="2">
    <source>
        <dbReference type="EMBL" id="KAL0075524.1"/>
    </source>
</evidence>
<dbReference type="Proteomes" id="UP001448207">
    <property type="component" value="Unassembled WGS sequence"/>
</dbReference>
<feature type="transmembrane region" description="Helical" evidence="1">
    <location>
        <begin position="42"/>
        <end position="68"/>
    </location>
</feature>
<accession>A0ABR3AMH2</accession>
<reference evidence="2 3" key="1">
    <citation type="submission" date="2024-04" db="EMBL/GenBank/DDBJ databases">
        <title>Symmetric and asymmetric DNA N6-adenine methylation regulates different biological responses in Mucorales.</title>
        <authorList>
            <consortium name="Lawrence Berkeley National Laboratory"/>
            <person name="Lax C."/>
            <person name="Mondo S.J."/>
            <person name="Osorio-Concepcion M."/>
            <person name="Muszewska A."/>
            <person name="Corrochano-Luque M."/>
            <person name="Gutierrez G."/>
            <person name="Riley R."/>
            <person name="Lipzen A."/>
            <person name="Guo J."/>
            <person name="Hundley H."/>
            <person name="Amirebrahimi M."/>
            <person name="Ng V."/>
            <person name="Lorenzo-Gutierrez D."/>
            <person name="Binder U."/>
            <person name="Yang J."/>
            <person name="Song Y."/>
            <person name="Canovas D."/>
            <person name="Navarro E."/>
            <person name="Freitag M."/>
            <person name="Gabaldon T."/>
            <person name="Grigoriev I.V."/>
            <person name="Corrochano L.M."/>
            <person name="Nicolas F.E."/>
            <person name="Garre V."/>
        </authorList>
    </citation>
    <scope>NUCLEOTIDE SEQUENCE [LARGE SCALE GENOMIC DNA]</scope>
    <source>
        <strain evidence="2 3">L51</strain>
    </source>
</reference>
<organism evidence="2 3">
    <name type="scientific">Phycomyces blakesleeanus</name>
    <dbReference type="NCBI Taxonomy" id="4837"/>
    <lineage>
        <taxon>Eukaryota</taxon>
        <taxon>Fungi</taxon>
        <taxon>Fungi incertae sedis</taxon>
        <taxon>Mucoromycota</taxon>
        <taxon>Mucoromycotina</taxon>
        <taxon>Mucoromycetes</taxon>
        <taxon>Mucorales</taxon>
        <taxon>Phycomycetaceae</taxon>
        <taxon>Phycomyces</taxon>
    </lineage>
</organism>
<dbReference type="EMBL" id="JBCLYO010000036">
    <property type="protein sequence ID" value="KAL0075524.1"/>
    <property type="molecule type" value="Genomic_DNA"/>
</dbReference>
<feature type="transmembrane region" description="Helical" evidence="1">
    <location>
        <begin position="12"/>
        <end position="30"/>
    </location>
</feature>
<evidence type="ECO:0000256" key="1">
    <source>
        <dbReference type="SAM" id="Phobius"/>
    </source>
</evidence>
<gene>
    <name evidence="2" type="ORF">J3Q64DRAFT_1775459</name>
</gene>